<name>A0A6A6WE05_9PEZI</name>
<dbReference type="PROSITE" id="PS00455">
    <property type="entry name" value="AMP_BINDING"/>
    <property type="match status" value="1"/>
</dbReference>
<gene>
    <name evidence="4" type="ORF">EJ05DRAFT_508042</name>
</gene>
<dbReference type="GeneID" id="54489030"/>
<dbReference type="Pfam" id="PF00501">
    <property type="entry name" value="AMP-binding"/>
    <property type="match status" value="1"/>
</dbReference>
<evidence type="ECO:0000256" key="2">
    <source>
        <dbReference type="ARBA" id="ARBA00022553"/>
    </source>
</evidence>
<dbReference type="AlphaFoldDB" id="A0A6A6WE05"/>
<sequence length="539" mass="60365">MPVISRDPGSRLLVTTLHDIAQYDPSRAWASVPIDDNDLAKGFRDVTYKSLLNAVSHATHWLQAHIQLEDVFETLAYAGPKDLRYPILALAVAHIRAKLLLPSPFVAKSALSHLVRSSHCKIFLHDATFHSLVSEAVELSGNGAVILQVPQLESWLQDEPATPVFWDRSWDQAKNDPWMIFHTSGTTGVPRLVTYTHEMMTSLDAAELMDDAKGAAVSNQHYRDRRWYTPLPALHFVGMTIALQFTFFMNGVLVVGPTTPGPASPELVSEILRHGHVQCAMMPPSLITDIAATPTGLKALGSLDFLYFAGAPMNVETGRKLQNHVKVKPAMGSTEAGAYFLGVDDDEDWEWFSFRPGMGMEFRPVSGNLYEAVFVQRPELQRWQQVFKLYPELQEFPTKDLFISHPDRPGRWKCAGRTDDLIVFAHGKSLVASDLEAQIASHPNVAGVLVGGSNRMRPFLLVQWRGEDGTDEMERIRLLWPTIQKTNDTCSELVRLTRGLVLFTKPGRDLIRTTKGEISRKLNEKAYEAELSKRYALEI</sequence>
<dbReference type="OrthoDB" id="429813at2759"/>
<accession>A0A6A6WE05</accession>
<reference evidence="4" key="1">
    <citation type="journal article" date="2020" name="Stud. Mycol.">
        <title>101 Dothideomycetes genomes: a test case for predicting lifestyles and emergence of pathogens.</title>
        <authorList>
            <person name="Haridas S."/>
            <person name="Albert R."/>
            <person name="Binder M."/>
            <person name="Bloem J."/>
            <person name="Labutti K."/>
            <person name="Salamov A."/>
            <person name="Andreopoulos B."/>
            <person name="Baker S."/>
            <person name="Barry K."/>
            <person name="Bills G."/>
            <person name="Bluhm B."/>
            <person name="Cannon C."/>
            <person name="Castanera R."/>
            <person name="Culley D."/>
            <person name="Daum C."/>
            <person name="Ezra D."/>
            <person name="Gonzalez J."/>
            <person name="Henrissat B."/>
            <person name="Kuo A."/>
            <person name="Liang C."/>
            <person name="Lipzen A."/>
            <person name="Lutzoni F."/>
            <person name="Magnuson J."/>
            <person name="Mondo S."/>
            <person name="Nolan M."/>
            <person name="Ohm R."/>
            <person name="Pangilinan J."/>
            <person name="Park H.-J."/>
            <person name="Ramirez L."/>
            <person name="Alfaro M."/>
            <person name="Sun H."/>
            <person name="Tritt A."/>
            <person name="Yoshinaga Y."/>
            <person name="Zwiers L.-H."/>
            <person name="Turgeon B."/>
            <person name="Goodwin S."/>
            <person name="Spatafora J."/>
            <person name="Crous P."/>
            <person name="Grigoriev I."/>
        </authorList>
    </citation>
    <scope>NUCLEOTIDE SEQUENCE</scope>
    <source>
        <strain evidence="4">CBS 121739</strain>
    </source>
</reference>
<protein>
    <submittedName>
        <fullName evidence="4">AMP-binding enzyme</fullName>
    </submittedName>
</protein>
<evidence type="ECO:0000259" key="3">
    <source>
        <dbReference type="Pfam" id="PF00501"/>
    </source>
</evidence>
<proteinExistence type="predicted"/>
<dbReference type="Pfam" id="PF23562">
    <property type="entry name" value="AMP-binding_C_3"/>
    <property type="match status" value="1"/>
</dbReference>
<evidence type="ECO:0000313" key="4">
    <source>
        <dbReference type="EMBL" id="KAF2760795.1"/>
    </source>
</evidence>
<dbReference type="Gene3D" id="3.40.50.12780">
    <property type="entry name" value="N-terminal domain of ligase-like"/>
    <property type="match status" value="1"/>
</dbReference>
<dbReference type="PANTHER" id="PTHR43439:SF2">
    <property type="entry name" value="ENZYME, PUTATIVE (JCVI)-RELATED"/>
    <property type="match status" value="1"/>
</dbReference>
<dbReference type="InterPro" id="IPR051414">
    <property type="entry name" value="Adenylate-forming_Reductase"/>
</dbReference>
<dbReference type="EMBL" id="ML996567">
    <property type="protein sequence ID" value="KAF2760795.1"/>
    <property type="molecule type" value="Genomic_DNA"/>
</dbReference>
<feature type="domain" description="AMP-dependent synthetase/ligase" evidence="3">
    <location>
        <begin position="41"/>
        <end position="349"/>
    </location>
</feature>
<evidence type="ECO:0000256" key="1">
    <source>
        <dbReference type="ARBA" id="ARBA00022450"/>
    </source>
</evidence>
<dbReference type="PANTHER" id="PTHR43439">
    <property type="entry name" value="PHENYLACETATE-COENZYME A LIGASE"/>
    <property type="match status" value="1"/>
</dbReference>
<dbReference type="InterPro" id="IPR000873">
    <property type="entry name" value="AMP-dep_synth/lig_dom"/>
</dbReference>
<dbReference type="InterPro" id="IPR020845">
    <property type="entry name" value="AMP-binding_CS"/>
</dbReference>
<keyword evidence="2" id="KW-0597">Phosphoprotein</keyword>
<dbReference type="RefSeq" id="XP_033603246.1">
    <property type="nucleotide sequence ID" value="XM_033747976.1"/>
</dbReference>
<dbReference type="SUPFAM" id="SSF56801">
    <property type="entry name" value="Acetyl-CoA synthetase-like"/>
    <property type="match status" value="1"/>
</dbReference>
<organism evidence="4 5">
    <name type="scientific">Pseudovirgaria hyperparasitica</name>
    <dbReference type="NCBI Taxonomy" id="470096"/>
    <lineage>
        <taxon>Eukaryota</taxon>
        <taxon>Fungi</taxon>
        <taxon>Dikarya</taxon>
        <taxon>Ascomycota</taxon>
        <taxon>Pezizomycotina</taxon>
        <taxon>Dothideomycetes</taxon>
        <taxon>Dothideomycetes incertae sedis</taxon>
        <taxon>Acrospermales</taxon>
        <taxon>Acrospermaceae</taxon>
        <taxon>Pseudovirgaria</taxon>
    </lineage>
</organism>
<keyword evidence="5" id="KW-1185">Reference proteome</keyword>
<keyword evidence="1" id="KW-0596">Phosphopantetheine</keyword>
<dbReference type="Proteomes" id="UP000799437">
    <property type="component" value="Unassembled WGS sequence"/>
</dbReference>
<evidence type="ECO:0000313" key="5">
    <source>
        <dbReference type="Proteomes" id="UP000799437"/>
    </source>
</evidence>
<dbReference type="InterPro" id="IPR042099">
    <property type="entry name" value="ANL_N_sf"/>
</dbReference>